<dbReference type="InterPro" id="IPR000150">
    <property type="entry name" value="Cof"/>
</dbReference>
<dbReference type="NCBIfam" id="TIGR01484">
    <property type="entry name" value="HAD-SF-IIB"/>
    <property type="match status" value="1"/>
</dbReference>
<dbReference type="GO" id="GO:0016791">
    <property type="term" value="F:phosphatase activity"/>
    <property type="evidence" value="ECO:0007669"/>
    <property type="project" value="TreeGrafter"/>
</dbReference>
<dbReference type="SUPFAM" id="SSF56784">
    <property type="entry name" value="HAD-like"/>
    <property type="match status" value="1"/>
</dbReference>
<dbReference type="InterPro" id="IPR006379">
    <property type="entry name" value="HAD-SF_hydro_IIB"/>
</dbReference>
<accession>A0A2K0A5M2</accession>
<dbReference type="Proteomes" id="UP000053523">
    <property type="component" value="Unassembled WGS sequence"/>
</dbReference>
<dbReference type="PANTHER" id="PTHR10000">
    <property type="entry name" value="PHOSPHOSERINE PHOSPHATASE"/>
    <property type="match status" value="1"/>
</dbReference>
<keyword evidence="1" id="KW-0378">Hydrolase</keyword>
<dbReference type="SFLD" id="SFLDG01140">
    <property type="entry name" value="C2.B:_Phosphomannomutase_and_P"/>
    <property type="match status" value="1"/>
</dbReference>
<dbReference type="InterPro" id="IPR023214">
    <property type="entry name" value="HAD_sf"/>
</dbReference>
<dbReference type="SFLD" id="SFLDS00003">
    <property type="entry name" value="Haloacid_Dehalogenase"/>
    <property type="match status" value="1"/>
</dbReference>
<dbReference type="NCBIfam" id="TIGR00099">
    <property type="entry name" value="Cof-subfamily"/>
    <property type="match status" value="1"/>
</dbReference>
<dbReference type="PROSITE" id="PS01229">
    <property type="entry name" value="COF_2"/>
    <property type="match status" value="1"/>
</dbReference>
<organism evidence="1 2">
    <name type="scientific">Staphylococcus haemolyticus</name>
    <dbReference type="NCBI Taxonomy" id="1283"/>
    <lineage>
        <taxon>Bacteria</taxon>
        <taxon>Bacillati</taxon>
        <taxon>Bacillota</taxon>
        <taxon>Bacilli</taxon>
        <taxon>Bacillales</taxon>
        <taxon>Staphylococcaceae</taxon>
        <taxon>Staphylococcus</taxon>
    </lineage>
</organism>
<dbReference type="GO" id="GO:0000287">
    <property type="term" value="F:magnesium ion binding"/>
    <property type="evidence" value="ECO:0007669"/>
    <property type="project" value="TreeGrafter"/>
</dbReference>
<sequence>MVKAIAVDMDGTFLDSKKNYDKDRFEKIFKALKERNIEFIAASGNQFAKLQSIFGERDMFFISENGAVIYRGKDLYNYRSFNQTDYKEVVDYLNIDRNIKEFIVCGLKSAYILKDTSEAFKEDAHFYYHQLEEIDSFQPLPDDEYVKIALNINRDTHSTLDTDLEEKFSNTIKLVSSGHDSIDIIMPNMTKGQALQRLLDEWHMSASDLMAFGDANNDKDMLELAEHSYVMANSHDETLFEVAKAVAPSNDEQGVLQIIEQEVLK</sequence>
<dbReference type="CDD" id="cd07518">
    <property type="entry name" value="HAD_YbiV-Like"/>
    <property type="match status" value="1"/>
</dbReference>
<evidence type="ECO:0000313" key="1">
    <source>
        <dbReference type="EMBL" id="PNN20322.1"/>
    </source>
</evidence>
<name>A0A2K0A5M2_STAHA</name>
<dbReference type="InterPro" id="IPR036412">
    <property type="entry name" value="HAD-like_sf"/>
</dbReference>
<proteinExistence type="predicted"/>
<comment type="caution">
    <text evidence="1">The sequence shown here is derived from an EMBL/GenBank/DDBJ whole genome shotgun (WGS) entry which is preliminary data.</text>
</comment>
<dbReference type="Gene3D" id="3.40.50.1000">
    <property type="entry name" value="HAD superfamily/HAD-like"/>
    <property type="match status" value="1"/>
</dbReference>
<dbReference type="GO" id="GO:0005829">
    <property type="term" value="C:cytosol"/>
    <property type="evidence" value="ECO:0007669"/>
    <property type="project" value="TreeGrafter"/>
</dbReference>
<gene>
    <name evidence="1" type="ORF">AL503_005800</name>
</gene>
<dbReference type="Pfam" id="PF08282">
    <property type="entry name" value="Hydrolase_3"/>
    <property type="match status" value="1"/>
</dbReference>
<dbReference type="Gene3D" id="3.30.1240.10">
    <property type="match status" value="1"/>
</dbReference>
<dbReference type="AlphaFoldDB" id="A0A2K0A5M2"/>
<dbReference type="RefSeq" id="WP_037550333.1">
    <property type="nucleotide sequence ID" value="NZ_CAJCGD010000012.1"/>
</dbReference>
<dbReference type="PANTHER" id="PTHR10000:SF53">
    <property type="entry name" value="5-AMINO-6-(5-PHOSPHO-D-RIBITYLAMINO)URACIL PHOSPHATASE YBJI-RELATED"/>
    <property type="match status" value="1"/>
</dbReference>
<protein>
    <submittedName>
        <fullName evidence="1">HAD family hydrolase</fullName>
    </submittedName>
</protein>
<evidence type="ECO:0000313" key="2">
    <source>
        <dbReference type="Proteomes" id="UP000053523"/>
    </source>
</evidence>
<dbReference type="EMBL" id="LORN02000015">
    <property type="protein sequence ID" value="PNN20322.1"/>
    <property type="molecule type" value="Genomic_DNA"/>
</dbReference>
<reference evidence="1 2" key="1">
    <citation type="submission" date="2017-12" db="EMBL/GenBank/DDBJ databases">
        <title>FDA dAtabase for Regulatory Grade micrObial Sequences (FDA-ARGOS): Supporting development and validation of Infectious Disease Dx tests.</title>
        <authorList>
            <person name="Hoffmann M."/>
            <person name="Allard M."/>
            <person name="Evans P."/>
            <person name="Brown E."/>
            <person name="Tallon L."/>
            <person name="Sadzewicz L."/>
            <person name="Sengamalay N."/>
            <person name="Ott S."/>
            <person name="Godinez A."/>
            <person name="Nagaraj S."/>
            <person name="Vavikolanu K."/>
            <person name="Aluvathingal J."/>
            <person name="Nadendla S."/>
            <person name="Sichtig H."/>
        </authorList>
    </citation>
    <scope>NUCLEOTIDE SEQUENCE [LARGE SCALE GENOMIC DNA]</scope>
    <source>
        <strain evidence="1 2">FDAARGOS_148</strain>
    </source>
</reference>